<proteinExistence type="predicted"/>
<dbReference type="Gene3D" id="3.40.50.2000">
    <property type="entry name" value="Glycogen Phosphorylase B"/>
    <property type="match status" value="1"/>
</dbReference>
<dbReference type="EMBL" id="DSIY01000305">
    <property type="protein sequence ID" value="HEG92362.1"/>
    <property type="molecule type" value="Genomic_DNA"/>
</dbReference>
<organism evidence="2">
    <name type="scientific">Thermorudis peleae</name>
    <dbReference type="NCBI Taxonomy" id="1382356"/>
    <lineage>
        <taxon>Bacteria</taxon>
        <taxon>Pseudomonadati</taxon>
        <taxon>Thermomicrobiota</taxon>
        <taxon>Thermomicrobia</taxon>
        <taxon>Thermomicrobia incertae sedis</taxon>
        <taxon>Thermorudis</taxon>
    </lineage>
</organism>
<dbReference type="SUPFAM" id="SSF53756">
    <property type="entry name" value="UDP-Glycosyltransferase/glycogen phosphorylase"/>
    <property type="match status" value="1"/>
</dbReference>
<protein>
    <recommendedName>
        <fullName evidence="1">Glycosyltransferase subfamily 4-like N-terminal domain-containing protein</fullName>
    </recommendedName>
</protein>
<dbReference type="InterPro" id="IPR036063">
    <property type="entry name" value="Smr_dom_sf"/>
</dbReference>
<dbReference type="GO" id="GO:0016757">
    <property type="term" value="F:glycosyltransferase activity"/>
    <property type="evidence" value="ECO:0007669"/>
    <property type="project" value="UniProtKB-ARBA"/>
</dbReference>
<dbReference type="Pfam" id="PF13439">
    <property type="entry name" value="Glyco_transf_4"/>
    <property type="match status" value="1"/>
</dbReference>
<sequence length="233" mass="25405">MRHGSIDEPMTGKESERSTVMLSELPRLRGQDMTDPVAGVARGPWRLAIVLPYDRRHAGGVADTAIAMAARLRARGHTVHLVTGDDGEGSADPMIRPIPSWVVSVPLNGSISRIVVPTGPESDQTIDRLLARERYDALIVHEPVLPLGQALLSRSTSANVGVVHAFSEQGVPPWLDVSARRGHLDLVAMLRRRQVPLWLALPEFREYVVGFDEAAIGHGGEGALYVRLRKGRS</sequence>
<dbReference type="Gene3D" id="3.30.1370.110">
    <property type="match status" value="1"/>
</dbReference>
<name>A0A831TAE4_9BACT</name>
<dbReference type="AlphaFoldDB" id="A0A831TAE4"/>
<evidence type="ECO:0000313" key="2">
    <source>
        <dbReference type="EMBL" id="HEG92362.1"/>
    </source>
</evidence>
<evidence type="ECO:0000259" key="1">
    <source>
        <dbReference type="Pfam" id="PF13439"/>
    </source>
</evidence>
<gene>
    <name evidence="2" type="ORF">ENP34_13155</name>
</gene>
<comment type="caution">
    <text evidence="2">The sequence shown here is derived from an EMBL/GenBank/DDBJ whole genome shotgun (WGS) entry which is preliminary data.</text>
</comment>
<feature type="domain" description="Glycosyltransferase subfamily 4-like N-terminal" evidence="1">
    <location>
        <begin position="59"/>
        <end position="166"/>
    </location>
</feature>
<dbReference type="InterPro" id="IPR028098">
    <property type="entry name" value="Glyco_trans_4-like_N"/>
</dbReference>
<reference evidence="2" key="1">
    <citation type="journal article" date="2020" name="mSystems">
        <title>Genome- and Community-Level Interaction Insights into Carbon Utilization and Element Cycling Functions of Hydrothermarchaeota in Hydrothermal Sediment.</title>
        <authorList>
            <person name="Zhou Z."/>
            <person name="Liu Y."/>
            <person name="Xu W."/>
            <person name="Pan J."/>
            <person name="Luo Z.H."/>
            <person name="Li M."/>
        </authorList>
    </citation>
    <scope>NUCLEOTIDE SEQUENCE [LARGE SCALE GENOMIC DNA]</scope>
    <source>
        <strain evidence="2">SpSt-210</strain>
    </source>
</reference>
<accession>A0A831TAE4</accession>